<dbReference type="InterPro" id="IPR010982">
    <property type="entry name" value="Lambda_DNA-bd_dom_sf"/>
</dbReference>
<gene>
    <name evidence="1" type="primary">35</name>
    <name evidence="1" type="ORF">SEA_VANLEE_35</name>
</gene>
<name>A0A8F2D9E3_9CAUD</name>
<dbReference type="KEGG" id="vg:80020579"/>
<keyword evidence="2" id="KW-1185">Reference proteome</keyword>
<organism evidence="1 2">
    <name type="scientific">Gordonia phage VanLee</name>
    <dbReference type="NCBI Taxonomy" id="2845816"/>
    <lineage>
        <taxon>Viruses</taxon>
        <taxon>Duplodnaviria</taxon>
        <taxon>Heunggongvirae</taxon>
        <taxon>Uroviricota</taxon>
        <taxon>Caudoviricetes</taxon>
        <taxon>Kruegerviridae</taxon>
        <taxon>Vanleevirus</taxon>
        <taxon>Vanleevirus vanlee</taxon>
    </lineage>
</organism>
<dbReference type="GeneID" id="80020579"/>
<sequence length="100" mass="11264">MDTVLISAEALGECMKRRGFSTRALAHAVESRLIRDHRAGDPDPTCSKSTISNLRCGERRHCRPDRAAAIESILGLEPYQLFRPVIRADRWYIENVKAAV</sequence>
<dbReference type="EMBL" id="MZ028627">
    <property type="protein sequence ID" value="QWS68152.1"/>
    <property type="molecule type" value="Genomic_DNA"/>
</dbReference>
<evidence type="ECO:0000313" key="2">
    <source>
        <dbReference type="Proteomes" id="UP000683422"/>
    </source>
</evidence>
<dbReference type="Proteomes" id="UP000683422">
    <property type="component" value="Segment"/>
</dbReference>
<reference evidence="1" key="1">
    <citation type="submission" date="2021-04" db="EMBL/GenBank/DDBJ databases">
        <authorList>
            <person name="Barnhill K.B."/>
            <person name="Biggs A.M."/>
            <person name="Bland J."/>
            <person name="Choudhary H.M."/>
            <person name="Crogan R.E."/>
            <person name="Finocchiaro A.B."/>
            <person name="Franco V."/>
            <person name="Fuller T.A."/>
            <person name="Hanwacker C.G."/>
            <person name="Howard Z.E."/>
            <person name="Iqbal M."/>
            <person name="Mathew A.M."/>
            <person name="Miller S."/>
            <person name="Padhye S."/>
            <person name="Rainey E."/>
            <person name="Rodriguez A."/>
            <person name="Stewart E."/>
            <person name="Otero L.A."/>
            <person name="Chase M.A."/>
            <person name="Pollenz R.S."/>
            <person name="Garlena R.A."/>
            <person name="Russell D.A."/>
            <person name="Jacobs-Sera D."/>
            <person name="Hatfull G.F."/>
        </authorList>
    </citation>
    <scope>NUCLEOTIDE SEQUENCE</scope>
</reference>
<proteinExistence type="predicted"/>
<protein>
    <submittedName>
        <fullName evidence="1">Immunity repressor</fullName>
    </submittedName>
</protein>
<dbReference type="GO" id="GO:0003677">
    <property type="term" value="F:DNA binding"/>
    <property type="evidence" value="ECO:0007669"/>
    <property type="project" value="InterPro"/>
</dbReference>
<accession>A0A8F2D9E3</accession>
<dbReference type="RefSeq" id="YP_010755776.1">
    <property type="nucleotide sequence ID" value="NC_073474.1"/>
</dbReference>
<evidence type="ECO:0000313" key="1">
    <source>
        <dbReference type="EMBL" id="QWS68152.1"/>
    </source>
</evidence>
<dbReference type="Gene3D" id="1.10.260.40">
    <property type="entry name" value="lambda repressor-like DNA-binding domains"/>
    <property type="match status" value="1"/>
</dbReference>